<sequence length="408" mass="43063">MISCKLKALESSKIRISEKSSRTYQGIQMKNFVAKIYIVALGSLIVTSSHSQQIRTHGAVTQITLPEHGSQASSIDFKNAIPIPLPKPIMAPPTMLDSLMYNAKPSLGVPGYSPGGAGDGKQRPMRLVAPMDLNQIGIEPQEFGSSNQPYTTSQVNAYGDNTQYYYPFRPAGKLFFNIGSASYLCSASLIKRGVVVTAAHCVANFGQRQFYSNWVFVPDYSNGSAPYGVWSAASATVMTSYYDGTDSCAVSGIVCQDDVAVILLAPQGGSYAGNSAGWYGYGWNGYGYNPSGLALIDQLGYPVALDSGVFMERNESQGYVSSGYSNNTIIGSLMTGGSSGGPWLVNLGMPPTLSGTTFGNSGAHNTVVGVTSWGFTDLAVKQQGASPFTSSNIVTLVNTVCSGTPAAC</sequence>
<dbReference type="EMBL" id="CM000833">
    <property type="protein sequence ID" value="EET04254.1"/>
    <property type="molecule type" value="Genomic_DNA"/>
</dbReference>
<dbReference type="RefSeq" id="WP_004529035.1">
    <property type="nucleotide sequence ID" value="NZ_CM000833.1"/>
</dbReference>
<name>A0A0E1VVU1_BURPE</name>
<dbReference type="PANTHER" id="PTHR15462">
    <property type="entry name" value="SERINE PROTEASE"/>
    <property type="match status" value="1"/>
</dbReference>
<feature type="domain" description="Peptidase S1" evidence="2">
    <location>
        <begin position="135"/>
        <end position="408"/>
    </location>
</feature>
<keyword evidence="1" id="KW-0732">Signal</keyword>
<dbReference type="AlphaFoldDB" id="A0A0E1VVU1"/>
<dbReference type="SUPFAM" id="SSF50494">
    <property type="entry name" value="Trypsin-like serine proteases"/>
    <property type="match status" value="1"/>
</dbReference>
<evidence type="ECO:0000313" key="3">
    <source>
        <dbReference type="EMBL" id="EET04254.1"/>
    </source>
</evidence>
<gene>
    <name evidence="3" type="ORF">BURPS1710A_A1685</name>
</gene>
<dbReference type="PROSITE" id="PS00134">
    <property type="entry name" value="TRYPSIN_HIS"/>
    <property type="match status" value="1"/>
</dbReference>
<evidence type="ECO:0000256" key="1">
    <source>
        <dbReference type="ARBA" id="ARBA00022729"/>
    </source>
</evidence>
<dbReference type="Pfam" id="PF00089">
    <property type="entry name" value="Trypsin"/>
    <property type="match status" value="1"/>
</dbReference>
<dbReference type="InterPro" id="IPR009003">
    <property type="entry name" value="Peptidase_S1_PA"/>
</dbReference>
<reference evidence="3" key="1">
    <citation type="submission" date="2009-05" db="EMBL/GenBank/DDBJ databases">
        <authorList>
            <person name="Harkins D.M."/>
            <person name="DeShazer D."/>
            <person name="Woods D.E."/>
            <person name="Brinkac L.M."/>
            <person name="Brown K.A."/>
            <person name="Hung G.C."/>
            <person name="Tuanyok A."/>
            <person name="Zhang B."/>
            <person name="Nierman W.C."/>
        </authorList>
    </citation>
    <scope>NUCLEOTIDE SEQUENCE [LARGE SCALE GENOMIC DNA]</scope>
    <source>
        <strain evidence="3">1710a</strain>
    </source>
</reference>
<organism evidence="3">
    <name type="scientific">Burkholderia pseudomallei 1710a</name>
    <dbReference type="NCBI Taxonomy" id="320371"/>
    <lineage>
        <taxon>Bacteria</taxon>
        <taxon>Pseudomonadati</taxon>
        <taxon>Pseudomonadota</taxon>
        <taxon>Betaproteobacteria</taxon>
        <taxon>Burkholderiales</taxon>
        <taxon>Burkholderiaceae</taxon>
        <taxon>Burkholderia</taxon>
        <taxon>pseudomallei group</taxon>
    </lineage>
</organism>
<dbReference type="GO" id="GO:0004252">
    <property type="term" value="F:serine-type endopeptidase activity"/>
    <property type="evidence" value="ECO:0007669"/>
    <property type="project" value="InterPro"/>
</dbReference>
<protein>
    <recommendedName>
        <fullName evidence="2">Peptidase S1 domain-containing protein</fullName>
    </recommendedName>
</protein>
<dbReference type="InterPro" id="IPR050966">
    <property type="entry name" value="Glutamyl_endopeptidase"/>
</dbReference>
<evidence type="ECO:0000259" key="2">
    <source>
        <dbReference type="PROSITE" id="PS50240"/>
    </source>
</evidence>
<dbReference type="GO" id="GO:0006508">
    <property type="term" value="P:proteolysis"/>
    <property type="evidence" value="ECO:0007669"/>
    <property type="project" value="InterPro"/>
</dbReference>
<dbReference type="InterPro" id="IPR001254">
    <property type="entry name" value="Trypsin_dom"/>
</dbReference>
<dbReference type="InterPro" id="IPR043504">
    <property type="entry name" value="Peptidase_S1_PA_chymotrypsin"/>
</dbReference>
<dbReference type="PANTHER" id="PTHR15462:SF19">
    <property type="entry name" value="PEPTIDASE S1 DOMAIN-CONTAINING PROTEIN"/>
    <property type="match status" value="1"/>
</dbReference>
<dbReference type="Gene3D" id="2.40.10.10">
    <property type="entry name" value="Trypsin-like serine proteases"/>
    <property type="match status" value="2"/>
</dbReference>
<dbReference type="InterPro" id="IPR018114">
    <property type="entry name" value="TRYPSIN_HIS"/>
</dbReference>
<dbReference type="PROSITE" id="PS50240">
    <property type="entry name" value="TRYPSIN_DOM"/>
    <property type="match status" value="1"/>
</dbReference>
<dbReference type="GeneID" id="93063983"/>
<dbReference type="HOGENOM" id="CLU_050832_2_0_4"/>
<dbReference type="Proteomes" id="UP000001812">
    <property type="component" value="Chromosome II"/>
</dbReference>
<accession>A0A0E1VVU1</accession>
<proteinExistence type="predicted"/>